<evidence type="ECO:0000313" key="10">
    <source>
        <dbReference type="EMBL" id="MFD2421781.1"/>
    </source>
</evidence>
<evidence type="ECO:0000256" key="3">
    <source>
        <dbReference type="ARBA" id="ARBA00007380"/>
    </source>
</evidence>
<dbReference type="PRINTS" id="PR00154">
    <property type="entry name" value="AMPBINDING"/>
</dbReference>
<evidence type="ECO:0000256" key="2">
    <source>
        <dbReference type="ARBA" id="ARBA00005102"/>
    </source>
</evidence>
<dbReference type="PROSITE" id="PS00455">
    <property type="entry name" value="AMP_BINDING"/>
    <property type="match status" value="1"/>
</dbReference>
<protein>
    <recommendedName>
        <fullName evidence="4">Phenyloxazoline synthase MbtB</fullName>
    </recommendedName>
    <alternativeName>
        <fullName evidence="8">Mycobactin synthetase protein B</fullName>
    </alternativeName>
</protein>
<evidence type="ECO:0000256" key="1">
    <source>
        <dbReference type="ARBA" id="ARBA00001957"/>
    </source>
</evidence>
<accession>A0ABW5G6G9</accession>
<dbReference type="PROSITE" id="PS00012">
    <property type="entry name" value="PHOSPHOPANTETHEINE"/>
    <property type="match status" value="1"/>
</dbReference>
<dbReference type="CDD" id="cd19535">
    <property type="entry name" value="Cyc_NRPS"/>
    <property type="match status" value="1"/>
</dbReference>
<dbReference type="PROSITE" id="PS50075">
    <property type="entry name" value="CARRIER"/>
    <property type="match status" value="1"/>
</dbReference>
<dbReference type="Gene3D" id="3.30.300.30">
    <property type="match status" value="1"/>
</dbReference>
<dbReference type="Gene3D" id="1.10.10.1830">
    <property type="entry name" value="Non-ribosomal peptide synthase, adenylation domain"/>
    <property type="match status" value="1"/>
</dbReference>
<keyword evidence="5" id="KW-0596">Phosphopantetheine</keyword>
<dbReference type="InterPro" id="IPR044894">
    <property type="entry name" value="TubC_N_sf"/>
</dbReference>
<dbReference type="NCBIfam" id="TIGR01733">
    <property type="entry name" value="AA-adenyl-dom"/>
    <property type="match status" value="1"/>
</dbReference>
<feature type="domain" description="Carrier" evidence="9">
    <location>
        <begin position="1014"/>
        <end position="1090"/>
    </location>
</feature>
<keyword evidence="11" id="KW-1185">Reference proteome</keyword>
<dbReference type="SUPFAM" id="SSF47336">
    <property type="entry name" value="ACP-like"/>
    <property type="match status" value="1"/>
</dbReference>
<gene>
    <name evidence="10" type="ORF">ACFSXZ_36165</name>
</gene>
<dbReference type="InterPro" id="IPR010071">
    <property type="entry name" value="AA_adenyl_dom"/>
</dbReference>
<dbReference type="RefSeq" id="WP_378270550.1">
    <property type="nucleotide sequence ID" value="NZ_JBHUKR010000023.1"/>
</dbReference>
<evidence type="ECO:0000256" key="7">
    <source>
        <dbReference type="ARBA" id="ARBA00022598"/>
    </source>
</evidence>
<dbReference type="InterPro" id="IPR020845">
    <property type="entry name" value="AMP-binding_CS"/>
</dbReference>
<dbReference type="SUPFAM" id="SSF56801">
    <property type="entry name" value="Acetyl-CoA synthetase-like"/>
    <property type="match status" value="1"/>
</dbReference>
<organism evidence="10 11">
    <name type="scientific">Amycolatopsis pigmentata</name>
    <dbReference type="NCBI Taxonomy" id="450801"/>
    <lineage>
        <taxon>Bacteria</taxon>
        <taxon>Bacillati</taxon>
        <taxon>Actinomycetota</taxon>
        <taxon>Actinomycetes</taxon>
        <taxon>Pseudonocardiales</taxon>
        <taxon>Pseudonocardiaceae</taxon>
        <taxon>Amycolatopsis</taxon>
    </lineage>
</organism>
<dbReference type="InterPro" id="IPR006162">
    <property type="entry name" value="Ppantetheine_attach_site"/>
</dbReference>
<dbReference type="Gene3D" id="3.30.559.10">
    <property type="entry name" value="Chloramphenicol acetyltransferase-like domain"/>
    <property type="match status" value="1"/>
</dbReference>
<dbReference type="Gene3D" id="3.40.50.12780">
    <property type="entry name" value="N-terminal domain of ligase-like"/>
    <property type="match status" value="1"/>
</dbReference>
<dbReference type="InterPro" id="IPR025110">
    <property type="entry name" value="AMP-bd_C"/>
</dbReference>
<dbReference type="SMART" id="SM00823">
    <property type="entry name" value="PKS_PP"/>
    <property type="match status" value="1"/>
</dbReference>
<dbReference type="EMBL" id="JBHUKR010000023">
    <property type="protein sequence ID" value="MFD2421781.1"/>
    <property type="molecule type" value="Genomic_DNA"/>
</dbReference>
<dbReference type="InterPro" id="IPR020459">
    <property type="entry name" value="AMP-binding"/>
</dbReference>
<dbReference type="InterPro" id="IPR020806">
    <property type="entry name" value="PKS_PP-bd"/>
</dbReference>
<proteinExistence type="inferred from homology"/>
<evidence type="ECO:0000256" key="6">
    <source>
        <dbReference type="ARBA" id="ARBA00022553"/>
    </source>
</evidence>
<comment type="pathway">
    <text evidence="2">Siderophore biosynthesis; mycobactin biosynthesis.</text>
</comment>
<keyword evidence="6" id="KW-0597">Phosphoprotein</keyword>
<comment type="cofactor">
    <cofactor evidence="1">
        <name>pantetheine 4'-phosphate</name>
        <dbReference type="ChEBI" id="CHEBI:47942"/>
    </cofactor>
</comment>
<dbReference type="Pfam" id="PF00668">
    <property type="entry name" value="Condensation"/>
    <property type="match status" value="1"/>
</dbReference>
<dbReference type="InterPro" id="IPR009081">
    <property type="entry name" value="PP-bd_ACP"/>
</dbReference>
<sequence>MSPAEVLRELRARGLSIEATGGDLRLQGPRERMDAELIGLIKANKPALLSCLDTSPAFGITALQRGYLIGREEHVEIGATASHVYHEIEGCWDLDRLEEALRSVVARHGILRTRFNDDGTQVEQRSAEVGIGRHDLRGQAPEAQQAHRRAMREERGHRMLPADEAPLLAVDVTVLADDRMVLHVDHDGLILDAISMFLFFRHWWSAYEHGRVEDDGPEASFSDYVAAQERARTRAPAERSRQYWLERLDDLAPHPDLPLRTSPSGITRPRFTAHFARLDETQWTALKARAADAGLTPSGVLLAAYAETLASWGAGNRFTLNTTVANRPPIHPRIHTALGNFGETMLVQVALDGETFAQRALAIQASLRESLDNRHFSGIDVLREFARMDGADARMPYTFNSAIGYDGADGSALELFGPEVWTSSQTPQVWLDVSPFEQHGGLVVQFDSVNGLFPDGLIEALVSGYQRLLELLLDKTSWQERLFDLLPEDQRRSRAEANRTEIPVPGSQLLQDAFLARAEAAPDASAIFTSTGRVTYGELRAHALRAAEWLRHNGIRRDEPVGLVMTRGPEQVAGILAAVIAGAAYLPVDATLPAERREYLLRDSGARCVLTNAGHQDGTRAVLALDLAEPANPAGPLEHAPGASPDDLAYVLYTSGTTGEPKGVMVTHRNVANVVADCNRRFGIGPADRFFAISAFNFDLSVYDVFGALSAGAALVLPDAERAADPAHWLSLCGETGVTVWNSVPAIVSLLHEHVETEGAEAPEALRLVMMSGDRLPPALPAALRKLKPGLEVVSLGGPTETTIWNILHPVGEDEDGSESIPYGKPNANNRAYIVDSAGRDLPNWVTGEICAAGMGLARGYWGDPARTAERFFHDAVRGERLYRTGDLGRYLPSGEIEILGRADFQIKVNGYRIEAGEVETRLVALAPVRHAVVARETGTNGDRLVAHLVPAGDERPNATTLGEELRRVLPHYMVPAAVYWHESLPLTRNGKVDRAKLLRWRPAAPEPVAEGEGADTQLEREVAALWTKVLKSATEPGVTTTLFELGGDSLAAARILAGVRKRFGVTLTLDRLPEVDTVRTMAARIAATPARKGARR</sequence>
<evidence type="ECO:0000256" key="5">
    <source>
        <dbReference type="ARBA" id="ARBA00022450"/>
    </source>
</evidence>
<comment type="caution">
    <text evidence="10">The sequence shown here is derived from an EMBL/GenBank/DDBJ whole genome shotgun (WGS) entry which is preliminary data.</text>
</comment>
<dbReference type="SUPFAM" id="SSF52777">
    <property type="entry name" value="CoA-dependent acyltransferases"/>
    <property type="match status" value="2"/>
</dbReference>
<comment type="similarity">
    <text evidence="3">Belongs to the ATP-dependent AMP-binding enzyme family. MbtB subfamily.</text>
</comment>
<dbReference type="Gene3D" id="3.30.559.30">
    <property type="entry name" value="Nonribosomal peptide synthetase, condensation domain"/>
    <property type="match status" value="1"/>
</dbReference>
<evidence type="ECO:0000256" key="4">
    <source>
        <dbReference type="ARBA" id="ARBA00016743"/>
    </source>
</evidence>
<dbReference type="InterPro" id="IPR036736">
    <property type="entry name" value="ACP-like_sf"/>
</dbReference>
<evidence type="ECO:0000313" key="11">
    <source>
        <dbReference type="Proteomes" id="UP001597417"/>
    </source>
</evidence>
<keyword evidence="7" id="KW-0436">Ligase</keyword>
<dbReference type="Pfam" id="PF00550">
    <property type="entry name" value="PP-binding"/>
    <property type="match status" value="1"/>
</dbReference>
<dbReference type="InterPro" id="IPR045851">
    <property type="entry name" value="AMP-bd_C_sf"/>
</dbReference>
<evidence type="ECO:0000259" key="9">
    <source>
        <dbReference type="PROSITE" id="PS50075"/>
    </source>
</evidence>
<dbReference type="PANTHER" id="PTHR45527">
    <property type="entry name" value="NONRIBOSOMAL PEPTIDE SYNTHETASE"/>
    <property type="match status" value="1"/>
</dbReference>
<evidence type="ECO:0000256" key="8">
    <source>
        <dbReference type="ARBA" id="ARBA00033440"/>
    </source>
</evidence>
<dbReference type="Pfam" id="PF13193">
    <property type="entry name" value="AMP-binding_C"/>
    <property type="match status" value="1"/>
</dbReference>
<dbReference type="Gene3D" id="1.10.1200.10">
    <property type="entry name" value="ACP-like"/>
    <property type="match status" value="1"/>
</dbReference>
<dbReference type="Pfam" id="PF00501">
    <property type="entry name" value="AMP-binding"/>
    <property type="match status" value="1"/>
</dbReference>
<dbReference type="InterPro" id="IPR042099">
    <property type="entry name" value="ANL_N_sf"/>
</dbReference>
<dbReference type="InterPro" id="IPR023213">
    <property type="entry name" value="CAT-like_dom_sf"/>
</dbReference>
<reference evidence="11" key="1">
    <citation type="journal article" date="2019" name="Int. J. Syst. Evol. Microbiol.">
        <title>The Global Catalogue of Microorganisms (GCM) 10K type strain sequencing project: providing services to taxonomists for standard genome sequencing and annotation.</title>
        <authorList>
            <consortium name="The Broad Institute Genomics Platform"/>
            <consortium name="The Broad Institute Genome Sequencing Center for Infectious Disease"/>
            <person name="Wu L."/>
            <person name="Ma J."/>
        </authorList>
    </citation>
    <scope>NUCLEOTIDE SEQUENCE [LARGE SCALE GENOMIC DNA]</scope>
    <source>
        <strain evidence="11">CGMCC 4.7645</strain>
    </source>
</reference>
<dbReference type="InterPro" id="IPR001242">
    <property type="entry name" value="Condensation_dom"/>
</dbReference>
<dbReference type="PANTHER" id="PTHR45527:SF10">
    <property type="entry name" value="PYOCHELIN SYNTHASE PCHF"/>
    <property type="match status" value="1"/>
</dbReference>
<dbReference type="Proteomes" id="UP001597417">
    <property type="component" value="Unassembled WGS sequence"/>
</dbReference>
<dbReference type="InterPro" id="IPR000873">
    <property type="entry name" value="AMP-dep_synth/lig_dom"/>
</dbReference>
<name>A0ABW5G6G9_9PSEU</name>
<dbReference type="InterPro" id="IPR057737">
    <property type="entry name" value="Condensation_MtbB-like"/>
</dbReference>